<dbReference type="WBParaSite" id="HNAJ_0000524201-mRNA-1">
    <property type="protein sequence ID" value="HNAJ_0000524201-mRNA-1"/>
    <property type="gene ID" value="HNAJ_0000524201"/>
</dbReference>
<dbReference type="GO" id="GO:0035312">
    <property type="term" value="F:5'-3' DNA exonuclease activity"/>
    <property type="evidence" value="ECO:0007669"/>
    <property type="project" value="TreeGrafter"/>
</dbReference>
<dbReference type="GO" id="GO:0006303">
    <property type="term" value="P:double-strand break repair via nonhomologous end joining"/>
    <property type="evidence" value="ECO:0007669"/>
    <property type="project" value="TreeGrafter"/>
</dbReference>
<evidence type="ECO:0000259" key="1">
    <source>
        <dbReference type="Pfam" id="PF07522"/>
    </source>
</evidence>
<name>A0A0R3TDV3_RODNA</name>
<dbReference type="PANTHER" id="PTHR23240:SF6">
    <property type="entry name" value="DNA CROSS-LINK REPAIR 1A PROTEIN"/>
    <property type="match status" value="1"/>
</dbReference>
<evidence type="ECO:0000313" key="2">
    <source>
        <dbReference type="EMBL" id="VDO01101.1"/>
    </source>
</evidence>
<dbReference type="GO" id="GO:0036297">
    <property type="term" value="P:interstrand cross-link repair"/>
    <property type="evidence" value="ECO:0007669"/>
    <property type="project" value="TreeGrafter"/>
</dbReference>
<protein>
    <submittedName>
        <fullName evidence="4">DRMBL domain-containing protein</fullName>
    </submittedName>
</protein>
<gene>
    <name evidence="2" type="ORF">HNAJ_LOCUS5241</name>
</gene>
<dbReference type="OrthoDB" id="262529at2759"/>
<organism evidence="4">
    <name type="scientific">Rodentolepis nana</name>
    <name type="common">Dwarf tapeworm</name>
    <name type="synonym">Hymenolepis nana</name>
    <dbReference type="NCBI Taxonomy" id="102285"/>
    <lineage>
        <taxon>Eukaryota</taxon>
        <taxon>Metazoa</taxon>
        <taxon>Spiralia</taxon>
        <taxon>Lophotrochozoa</taxon>
        <taxon>Platyhelminthes</taxon>
        <taxon>Cestoda</taxon>
        <taxon>Eucestoda</taxon>
        <taxon>Cyclophyllidea</taxon>
        <taxon>Hymenolepididae</taxon>
        <taxon>Rodentolepis</taxon>
    </lineage>
</organism>
<evidence type="ECO:0000313" key="3">
    <source>
        <dbReference type="Proteomes" id="UP000278807"/>
    </source>
</evidence>
<dbReference type="PANTHER" id="PTHR23240">
    <property type="entry name" value="DNA CROSS-LINK REPAIR PROTEIN PSO2/SNM1-RELATED"/>
    <property type="match status" value="1"/>
</dbReference>
<sequence>MLPTSNSLAEQLNSRVWLPPKQRGLIKAAAEGGCSICKRLVAISTTTAADAKVHVVDMNNLNPRAVLSKLHPLNQPIIAWKPSGWMYNPQKKLTEGNARRLPCSRETLTRLKECVSVEMIVGSVFVFGAAYSEHSSFDELKEFVTKLRPLRVQQTVFGGKAKDTAKYVNEWLRLG</sequence>
<dbReference type="Pfam" id="PF07522">
    <property type="entry name" value="DRMBL"/>
    <property type="match status" value="1"/>
</dbReference>
<feature type="domain" description="DNA repair metallo-beta-lactamase" evidence="1">
    <location>
        <begin position="45"/>
        <end position="157"/>
    </location>
</feature>
<reference evidence="2 3" key="2">
    <citation type="submission" date="2018-11" db="EMBL/GenBank/DDBJ databases">
        <authorList>
            <consortium name="Pathogen Informatics"/>
        </authorList>
    </citation>
    <scope>NUCLEOTIDE SEQUENCE [LARGE SCALE GENOMIC DNA]</scope>
</reference>
<dbReference type="GO" id="GO:0003684">
    <property type="term" value="F:damaged DNA binding"/>
    <property type="evidence" value="ECO:0007669"/>
    <property type="project" value="TreeGrafter"/>
</dbReference>
<proteinExistence type="predicted"/>
<evidence type="ECO:0000313" key="4">
    <source>
        <dbReference type="WBParaSite" id="HNAJ_0000524201-mRNA-1"/>
    </source>
</evidence>
<dbReference type="Gene3D" id="3.40.50.12650">
    <property type="match status" value="1"/>
</dbReference>
<dbReference type="STRING" id="102285.A0A0R3TDV3"/>
<dbReference type="EMBL" id="UZAE01004286">
    <property type="protein sequence ID" value="VDO01101.1"/>
    <property type="molecule type" value="Genomic_DNA"/>
</dbReference>
<dbReference type="InterPro" id="IPR011084">
    <property type="entry name" value="DRMBL"/>
</dbReference>
<dbReference type="Proteomes" id="UP000278807">
    <property type="component" value="Unassembled WGS sequence"/>
</dbReference>
<accession>A0A0R3TDV3</accession>
<keyword evidence="3" id="KW-1185">Reference proteome</keyword>
<reference evidence="4" key="1">
    <citation type="submission" date="2017-02" db="UniProtKB">
        <authorList>
            <consortium name="WormBaseParasite"/>
        </authorList>
    </citation>
    <scope>IDENTIFICATION</scope>
</reference>
<dbReference type="AlphaFoldDB" id="A0A0R3TDV3"/>